<feature type="domain" description="p-hydroxybenzoic acid efflux pump subunit AaeA-like beta-barrel" evidence="4">
    <location>
        <begin position="256"/>
        <end position="340"/>
    </location>
</feature>
<proteinExistence type="predicted"/>
<dbReference type="AlphaFoldDB" id="A0A1G4S2Q5"/>
<gene>
    <name evidence="5" type="ORF">SAMN02927900_03367</name>
</gene>
<dbReference type="Gene3D" id="2.40.50.100">
    <property type="match status" value="1"/>
</dbReference>
<keyword evidence="2" id="KW-0472">Membrane</keyword>
<evidence type="ECO:0000259" key="4">
    <source>
        <dbReference type="Pfam" id="PF25963"/>
    </source>
</evidence>
<dbReference type="PANTHER" id="PTHR30386:SF24">
    <property type="entry name" value="MULTIDRUG RESISTANCE EFFLUX PUMP"/>
    <property type="match status" value="1"/>
</dbReference>
<protein>
    <submittedName>
        <fullName evidence="5">Multidrug resistance efflux pump</fullName>
    </submittedName>
</protein>
<dbReference type="EMBL" id="FMTM01000004">
    <property type="protein sequence ID" value="SCW63513.1"/>
    <property type="molecule type" value="Genomic_DNA"/>
</dbReference>
<name>A0A1G4S2Q5_9HYPH</name>
<accession>A0A1G4S2Q5</accession>
<evidence type="ECO:0000256" key="2">
    <source>
        <dbReference type="SAM" id="Phobius"/>
    </source>
</evidence>
<organism evidence="5 6">
    <name type="scientific">Rhizobium mongolense subsp. loessense</name>
    <dbReference type="NCBI Taxonomy" id="158890"/>
    <lineage>
        <taxon>Bacteria</taxon>
        <taxon>Pseudomonadati</taxon>
        <taxon>Pseudomonadota</taxon>
        <taxon>Alphaproteobacteria</taxon>
        <taxon>Hyphomicrobiales</taxon>
        <taxon>Rhizobiaceae</taxon>
        <taxon>Rhizobium/Agrobacterium group</taxon>
        <taxon>Rhizobium</taxon>
    </lineage>
</organism>
<dbReference type="InterPro" id="IPR058625">
    <property type="entry name" value="MdtA-like_BSH"/>
</dbReference>
<dbReference type="Pfam" id="PF25917">
    <property type="entry name" value="BSH_RND"/>
    <property type="match status" value="1"/>
</dbReference>
<dbReference type="InterPro" id="IPR058634">
    <property type="entry name" value="AaeA-lik-b-barrel"/>
</dbReference>
<dbReference type="Proteomes" id="UP000199542">
    <property type="component" value="Unassembled WGS sequence"/>
</dbReference>
<feature type="region of interest" description="Disordered" evidence="1">
    <location>
        <begin position="1"/>
        <end position="20"/>
    </location>
</feature>
<evidence type="ECO:0000256" key="1">
    <source>
        <dbReference type="SAM" id="MobiDB-lite"/>
    </source>
</evidence>
<dbReference type="SUPFAM" id="SSF111369">
    <property type="entry name" value="HlyD-like secretion proteins"/>
    <property type="match status" value="1"/>
</dbReference>
<keyword evidence="2" id="KW-0812">Transmembrane</keyword>
<dbReference type="Pfam" id="PF25963">
    <property type="entry name" value="Beta-barrel_AAEA"/>
    <property type="match status" value="1"/>
</dbReference>
<evidence type="ECO:0000313" key="5">
    <source>
        <dbReference type="EMBL" id="SCW63513.1"/>
    </source>
</evidence>
<keyword evidence="2" id="KW-1133">Transmembrane helix</keyword>
<evidence type="ECO:0000259" key="3">
    <source>
        <dbReference type="Pfam" id="PF25917"/>
    </source>
</evidence>
<feature type="transmembrane region" description="Helical" evidence="2">
    <location>
        <begin position="30"/>
        <end position="47"/>
    </location>
</feature>
<dbReference type="Gene3D" id="2.40.30.170">
    <property type="match status" value="1"/>
</dbReference>
<feature type="domain" description="Multidrug resistance protein MdtA-like barrel-sandwich hybrid" evidence="3">
    <location>
        <begin position="65"/>
        <end position="246"/>
    </location>
</feature>
<sequence length="373" mass="40017">MADEKMVAEPSTLAPPPAKALRQKNPVRRVTLIVIAICAVLFFYGIASDRYTPYTAQGLVQAYLVKIAPEVGGKVVEIGVETDQRVEAGTVLFRIDPDMYELAVRSAEAQLEAVGQSIGASTAAVATAEAKLVEAIAKRENAREQAARTFELVKKGVYPTARRAQAQSFLDSAEAVVVQAEAEVEKARQALGPTGANNPQIREAMAALEQASLDLQNTTVLAPSEGGVTSLSLALGQVLGKGEAAMTYIDIREVWIEGAFRENALENVAMGDPVDIVLDILPGRVLTGRVVSLGYGVGNRSIDSSTGLPAPRAQSGWVRPPQLMPVRIKFDQEVRPLRFGAQANLMIYTSGNAFMNVLGNIRMRLVALLTYVQ</sequence>
<dbReference type="InterPro" id="IPR050739">
    <property type="entry name" value="MFP"/>
</dbReference>
<reference evidence="5 6" key="1">
    <citation type="submission" date="2016-10" db="EMBL/GenBank/DDBJ databases">
        <authorList>
            <person name="de Groot N.N."/>
        </authorList>
    </citation>
    <scope>NUCLEOTIDE SEQUENCE [LARGE SCALE GENOMIC DNA]</scope>
    <source>
        <strain evidence="5 6">CGMCC 1.3401</strain>
    </source>
</reference>
<evidence type="ECO:0000313" key="6">
    <source>
        <dbReference type="Proteomes" id="UP000199542"/>
    </source>
</evidence>
<dbReference type="PANTHER" id="PTHR30386">
    <property type="entry name" value="MEMBRANE FUSION SUBUNIT OF EMRAB-TOLC MULTIDRUG EFFLUX PUMP"/>
    <property type="match status" value="1"/>
</dbReference>
<dbReference type="Gene3D" id="1.10.287.470">
    <property type="entry name" value="Helix hairpin bin"/>
    <property type="match status" value="2"/>
</dbReference>